<name>A0A0H3GIH9_LISM4</name>
<dbReference type="EMBL" id="CP002002">
    <property type="protein sequence ID" value="AEO07268.1"/>
    <property type="molecule type" value="Genomic_DNA"/>
</dbReference>
<gene>
    <name evidence="1" type="ordered locus">LMRG_01550</name>
</gene>
<protein>
    <submittedName>
        <fullName evidence="1">Short tail fibre</fullName>
    </submittedName>
</protein>
<reference evidence="2" key="1">
    <citation type="submission" date="2010-04" db="EMBL/GenBank/DDBJ databases">
        <title>The genome sequence of Listeria monocytogenes strain 10403S.</title>
        <authorList>
            <consortium name="The Broad Institute Genome Sequencing Platform"/>
            <consortium name="The Broad Institute Genome Sequencing Center for Infectious Disease."/>
            <person name="Borowsky M."/>
            <person name="Borodovsky M."/>
            <person name="Young S.K."/>
            <person name="Zeng Q."/>
            <person name="Koehrsen M."/>
            <person name="Fitzgerald M."/>
            <person name="Wiedmann M."/>
            <person name="Swaminathan B."/>
            <person name="Lauer P."/>
            <person name="Portnoy D."/>
            <person name="Cossart P."/>
            <person name="Buchrieser C."/>
            <person name="Higgins D."/>
            <person name="Abouelleil A."/>
            <person name="Alvarado L."/>
            <person name="Arachchi H.M."/>
            <person name="Berlin A."/>
            <person name="Borenstein D."/>
            <person name="Brown A."/>
            <person name="Chapman S.B."/>
            <person name="Chen Z."/>
            <person name="Dunbar C.D."/>
            <person name="Engels R."/>
            <person name="Freedman E."/>
            <person name="Gearin G."/>
            <person name="Gellesch M."/>
            <person name="Goldberg J."/>
            <person name="Griggs A."/>
            <person name="Gujja S."/>
            <person name="Heilman E."/>
            <person name="Heiman D."/>
            <person name="Howarth C."/>
            <person name="Jen D."/>
            <person name="Larson L."/>
            <person name="Lui A."/>
            <person name="MacDonald J."/>
            <person name="Mehta T."/>
            <person name="Montmayeur A."/>
            <person name="Neiman D."/>
            <person name="Park D."/>
            <person name="Pearson M."/>
            <person name="Priest M."/>
            <person name="Richards J."/>
            <person name="Roberts A."/>
            <person name="Saif S."/>
            <person name="Shea T."/>
            <person name="Shenoy N."/>
            <person name="Sisk P."/>
            <person name="Stolte C."/>
            <person name="Sykes S."/>
            <person name="Walk T."/>
            <person name="White J."/>
            <person name="Yandava C."/>
            <person name="Haas B."/>
            <person name="Nusbaum C."/>
            <person name="Birren B."/>
        </authorList>
    </citation>
    <scope>NUCLEOTIDE SEQUENCE [LARGE SCALE GENOMIC DNA]</scope>
    <source>
        <strain evidence="2">10403S</strain>
    </source>
</reference>
<evidence type="ECO:0000313" key="2">
    <source>
        <dbReference type="Proteomes" id="UP000001288"/>
    </source>
</evidence>
<dbReference type="Proteomes" id="UP000001288">
    <property type="component" value="Chromosome"/>
</dbReference>
<dbReference type="HOGENOM" id="CLU_2233231_0_0_9"/>
<dbReference type="KEGG" id="lmt:LMRG_01550"/>
<evidence type="ECO:0000313" key="1">
    <source>
        <dbReference type="EMBL" id="AEO07268.1"/>
    </source>
</evidence>
<sequence length="105" mass="12366">MNYKQFYTYDENGDYLETILVFEDEKGLINQPKNSTNIEPSIIENGIARAMYYPRWDGDDWDEDKTRWELENPNIPAEKTEIEKLREELLLTQEALAALFESNLG</sequence>
<accession>A0A0H3GIH9</accession>
<dbReference type="AlphaFoldDB" id="A0A0H3GIH9"/>
<dbReference type="RefSeq" id="WP_014601070.1">
    <property type="nucleotide sequence ID" value="NC_017544.1"/>
</dbReference>
<proteinExistence type="predicted"/>
<organism evidence="1 2">
    <name type="scientific">Listeria monocytogenes serotype 1/2a (strain 10403S)</name>
    <dbReference type="NCBI Taxonomy" id="393133"/>
    <lineage>
        <taxon>Bacteria</taxon>
        <taxon>Bacillati</taxon>
        <taxon>Bacillota</taxon>
        <taxon>Bacilli</taxon>
        <taxon>Bacillales</taxon>
        <taxon>Listeriaceae</taxon>
        <taxon>Listeria</taxon>
    </lineage>
</organism>